<reference evidence="3" key="1">
    <citation type="journal article" date="2019" name="Int. J. Syst. Evol. Microbiol.">
        <title>The Global Catalogue of Microorganisms (GCM) 10K type strain sequencing project: providing services to taxonomists for standard genome sequencing and annotation.</title>
        <authorList>
            <consortium name="The Broad Institute Genomics Platform"/>
            <consortium name="The Broad Institute Genome Sequencing Center for Infectious Disease"/>
            <person name="Wu L."/>
            <person name="Ma J."/>
        </authorList>
    </citation>
    <scope>NUCLEOTIDE SEQUENCE [LARGE SCALE GENOMIC DNA]</scope>
    <source>
        <strain evidence="3">JCM 18956</strain>
    </source>
</reference>
<dbReference type="RefSeq" id="WP_345375607.1">
    <property type="nucleotide sequence ID" value="NZ_BAABLM010000003.1"/>
</dbReference>
<evidence type="ECO:0000259" key="1">
    <source>
        <dbReference type="Pfam" id="PF00535"/>
    </source>
</evidence>
<dbReference type="Proteomes" id="UP001501295">
    <property type="component" value="Unassembled WGS sequence"/>
</dbReference>
<dbReference type="Gene3D" id="3.90.550.10">
    <property type="entry name" value="Spore Coat Polysaccharide Biosynthesis Protein SpsA, Chain A"/>
    <property type="match status" value="1"/>
</dbReference>
<name>A0ABP8VZ75_9MICO</name>
<sequence length="337" mass="37136">MVVNYNYERFLADAVRSVLDQTVPFDEIIVVDDGSTDDSLRVLEAFGDRIRVIAKANGGPLSAAWAAVDATDCDYFYLLDADDRAAQDLVSAVTPLLATDPVKIQFQLTSMDVDGRSIDSTFPTYAEGYSSVQMIRDNEILGFYVCAPTSGNLFRTSYLEALRGKGLDEREAYDGVPAQLAPYFGDILSVNRALAHYRVHETSLSSWSRPTPELVDRELTRYRNRWSQVLRILETEGIPAPDPSRSAFVSERTLMAAVLTGRRPGLAPALRHASSILRSGRSLPQKIAFSGWGLALVVVPKKKATELVLAKRSARQRGRLLSTVAKVARARKPAVKV</sequence>
<dbReference type="EMBL" id="BAABLM010000003">
    <property type="protein sequence ID" value="GAA4674707.1"/>
    <property type="molecule type" value="Genomic_DNA"/>
</dbReference>
<dbReference type="CDD" id="cd00761">
    <property type="entry name" value="Glyco_tranf_GTA_type"/>
    <property type="match status" value="1"/>
</dbReference>
<dbReference type="PANTHER" id="PTHR43685">
    <property type="entry name" value="GLYCOSYLTRANSFERASE"/>
    <property type="match status" value="1"/>
</dbReference>
<gene>
    <name evidence="2" type="ORF">GCM10025780_19000</name>
</gene>
<dbReference type="InterPro" id="IPR029044">
    <property type="entry name" value="Nucleotide-diphossugar_trans"/>
</dbReference>
<accession>A0ABP8VZ75</accession>
<organism evidence="2 3">
    <name type="scientific">Frondihabitans cladoniiphilus</name>
    <dbReference type="NCBI Taxonomy" id="715785"/>
    <lineage>
        <taxon>Bacteria</taxon>
        <taxon>Bacillati</taxon>
        <taxon>Actinomycetota</taxon>
        <taxon>Actinomycetes</taxon>
        <taxon>Micrococcales</taxon>
        <taxon>Microbacteriaceae</taxon>
        <taxon>Frondihabitans</taxon>
    </lineage>
</organism>
<dbReference type="Pfam" id="PF00535">
    <property type="entry name" value="Glycos_transf_2"/>
    <property type="match status" value="1"/>
</dbReference>
<dbReference type="SUPFAM" id="SSF53448">
    <property type="entry name" value="Nucleotide-diphospho-sugar transferases"/>
    <property type="match status" value="1"/>
</dbReference>
<keyword evidence="3" id="KW-1185">Reference proteome</keyword>
<protein>
    <submittedName>
        <fullName evidence="2">Glycosyltransferase</fullName>
    </submittedName>
</protein>
<comment type="caution">
    <text evidence="2">The sequence shown here is derived from an EMBL/GenBank/DDBJ whole genome shotgun (WGS) entry which is preliminary data.</text>
</comment>
<dbReference type="PANTHER" id="PTHR43685:SF11">
    <property type="entry name" value="GLYCOSYLTRANSFERASE TAGX-RELATED"/>
    <property type="match status" value="1"/>
</dbReference>
<feature type="domain" description="Glycosyltransferase 2-like" evidence="1">
    <location>
        <begin position="2"/>
        <end position="137"/>
    </location>
</feature>
<evidence type="ECO:0000313" key="3">
    <source>
        <dbReference type="Proteomes" id="UP001501295"/>
    </source>
</evidence>
<dbReference type="InterPro" id="IPR050834">
    <property type="entry name" value="Glycosyltransf_2"/>
</dbReference>
<evidence type="ECO:0000313" key="2">
    <source>
        <dbReference type="EMBL" id="GAA4674707.1"/>
    </source>
</evidence>
<dbReference type="InterPro" id="IPR001173">
    <property type="entry name" value="Glyco_trans_2-like"/>
</dbReference>
<proteinExistence type="predicted"/>